<accession>A0A212CKF4</accession>
<dbReference type="InterPro" id="IPR013783">
    <property type="entry name" value="Ig-like_fold"/>
</dbReference>
<sequence>EQIGNSEDYNVILGVRSHVPVYLVVSEELGVMVKVTLEGSDDVIFLYGNFVYTACLCPYCSKNFFWEIQGP</sequence>
<comment type="caution">
    <text evidence="4">The sequence shown here is derived from an EMBL/GenBank/DDBJ whole genome shotgun (WGS) entry which is preliminary data.</text>
</comment>
<gene>
    <name evidence="4" type="ORF">Celaphus_00012358</name>
</gene>
<proteinExistence type="inferred from homology"/>
<evidence type="ECO:0000256" key="3">
    <source>
        <dbReference type="ARBA" id="ARBA00032342"/>
    </source>
</evidence>
<organism evidence="4 5">
    <name type="scientific">Cervus elaphus hippelaphus</name>
    <name type="common">European red deer</name>
    <dbReference type="NCBI Taxonomy" id="46360"/>
    <lineage>
        <taxon>Eukaryota</taxon>
        <taxon>Metazoa</taxon>
        <taxon>Chordata</taxon>
        <taxon>Craniata</taxon>
        <taxon>Vertebrata</taxon>
        <taxon>Euteleostomi</taxon>
        <taxon>Mammalia</taxon>
        <taxon>Eutheria</taxon>
        <taxon>Laurasiatheria</taxon>
        <taxon>Artiodactyla</taxon>
        <taxon>Ruminantia</taxon>
        <taxon>Pecora</taxon>
        <taxon>Cervidae</taxon>
        <taxon>Cervinae</taxon>
        <taxon>Cervus</taxon>
    </lineage>
</organism>
<protein>
    <recommendedName>
        <fullName evidence="3">Prolactin-induced protein</fullName>
    </recommendedName>
</protein>
<evidence type="ECO:0000313" key="4">
    <source>
        <dbReference type="EMBL" id="OWK06499.1"/>
    </source>
</evidence>
<dbReference type="Pfam" id="PF05326">
    <property type="entry name" value="SVA"/>
    <property type="match status" value="1"/>
</dbReference>
<dbReference type="InterPro" id="IPR007990">
    <property type="entry name" value="PIP"/>
</dbReference>
<dbReference type="EMBL" id="MKHE01000018">
    <property type="protein sequence ID" value="OWK06499.1"/>
    <property type="molecule type" value="Genomic_DNA"/>
</dbReference>
<reference evidence="4 5" key="1">
    <citation type="journal article" date="2018" name="Mol. Genet. Genomics">
        <title>The red deer Cervus elaphus genome CerEla1.0: sequencing, annotating, genes, and chromosomes.</title>
        <authorList>
            <person name="Bana N.A."/>
            <person name="Nyiri A."/>
            <person name="Nagy J."/>
            <person name="Frank K."/>
            <person name="Nagy T."/>
            <person name="Steger V."/>
            <person name="Schiller M."/>
            <person name="Lakatos P."/>
            <person name="Sugar L."/>
            <person name="Horn P."/>
            <person name="Barta E."/>
            <person name="Orosz L."/>
        </authorList>
    </citation>
    <scope>NUCLEOTIDE SEQUENCE [LARGE SCALE GENOMIC DNA]</scope>
    <source>
        <strain evidence="4">Hungarian</strain>
    </source>
</reference>
<keyword evidence="5" id="KW-1185">Reference proteome</keyword>
<dbReference type="OrthoDB" id="9587575at2759"/>
<name>A0A212CKF4_CEREH</name>
<dbReference type="GO" id="GO:0005576">
    <property type="term" value="C:extracellular region"/>
    <property type="evidence" value="ECO:0007669"/>
    <property type="project" value="InterPro"/>
</dbReference>
<evidence type="ECO:0000313" key="5">
    <source>
        <dbReference type="Proteomes" id="UP000242450"/>
    </source>
</evidence>
<dbReference type="InterPro" id="IPR014756">
    <property type="entry name" value="Ig_E-set"/>
</dbReference>
<dbReference type="Proteomes" id="UP000242450">
    <property type="component" value="Chromosome 18"/>
</dbReference>
<dbReference type="Gene3D" id="2.60.40.10">
    <property type="entry name" value="Immunoglobulins"/>
    <property type="match status" value="1"/>
</dbReference>
<comment type="subunit">
    <text evidence="2">Monomer. Interacts with AZGP1.</text>
</comment>
<feature type="non-terminal residue" evidence="4">
    <location>
        <position position="71"/>
    </location>
</feature>
<evidence type="ECO:0000256" key="1">
    <source>
        <dbReference type="ARBA" id="ARBA00006819"/>
    </source>
</evidence>
<dbReference type="SUPFAM" id="SSF81296">
    <property type="entry name" value="E set domains"/>
    <property type="match status" value="1"/>
</dbReference>
<comment type="similarity">
    <text evidence="1">Belongs to the PIP family.</text>
</comment>
<dbReference type="AlphaFoldDB" id="A0A212CKF4"/>
<feature type="non-terminal residue" evidence="4">
    <location>
        <position position="1"/>
    </location>
</feature>
<evidence type="ECO:0000256" key="2">
    <source>
        <dbReference type="ARBA" id="ARBA00025932"/>
    </source>
</evidence>